<dbReference type="PROSITE" id="PS51257">
    <property type="entry name" value="PROKAR_LIPOPROTEIN"/>
    <property type="match status" value="1"/>
</dbReference>
<name>A0A0U4P286_9PSED</name>
<dbReference type="PANTHER" id="PTHR21248">
    <property type="entry name" value="CARDIOLIPIN SYNTHASE"/>
    <property type="match status" value="1"/>
</dbReference>
<dbReference type="InterPro" id="IPR025202">
    <property type="entry name" value="PLD-like_dom"/>
</dbReference>
<proteinExistence type="predicted"/>
<feature type="domain" description="PLD phosphodiesterase" evidence="2">
    <location>
        <begin position="404"/>
        <end position="431"/>
    </location>
</feature>
<dbReference type="CDD" id="cd09113">
    <property type="entry name" value="PLDc_ymdC_like_2"/>
    <property type="match status" value="1"/>
</dbReference>
<dbReference type="Gene3D" id="3.30.870.10">
    <property type="entry name" value="Endonuclease Chain A"/>
    <property type="match status" value="2"/>
</dbReference>
<sequence length="516" mass="57674">MIRLVVPLLLALLAGCATPIPRQASQVLPVADTALDSQVRAAGAAHPGLSGLRLLETSTDAFTARAELIRKAQRSLDIQYYIVHDGLTTRLLVNELLKAADRGVRIRFLIDDTSSDGNDYQIAVLAAHPNVQIRVFNPLHLGRSTGPTRALGRLVDLNHQHRRMHNKLWLADDSVAIVGGRNLGDEYFDARPEMNFTDLDLLAAGPVARQLGTSFDQYWNSPLSQPARRLRWFAPSSSALVRLRARLHHYLDSERTRDLALYNRLRRYATAPQLDGWLQELTWAHAQAFWDAPRKVLADDEPDWQLLLTRQLQPILDGAQHELLLVSSYFVPMNQGVAYLGGLAARGVDVRVLTNALEATDVPAVHAGYAPYRAALLAQGVKLFELRARPDQKRSALPYSFGESESSLHSKAMAIDGRWSFIGSFNFDPRSVLWNTEVGVLVDSPALTGRLRQLMLQGMDPSVSYAVKRVEDRGQVRLEWVSERNGEPRVLHHEPGSGWRRFNAWVVKAVGLERML</sequence>
<keyword evidence="1" id="KW-0732">Signal</keyword>
<dbReference type="CDD" id="cd09111">
    <property type="entry name" value="PLDc_ymdC_like_1"/>
    <property type="match status" value="1"/>
</dbReference>
<dbReference type="RefSeq" id="WP_059313207.1">
    <property type="nucleotide sequence ID" value="NZ_CP013987.1"/>
</dbReference>
<dbReference type="KEGG" id="por:APT59_01320"/>
<dbReference type="EMBL" id="CP013987">
    <property type="protein sequence ID" value="ALZ82911.1"/>
    <property type="molecule type" value="Genomic_DNA"/>
</dbReference>
<dbReference type="OrthoDB" id="9814092at2"/>
<protein>
    <submittedName>
        <fullName evidence="3">Phospholipase</fullName>
    </submittedName>
</protein>
<feature type="chain" id="PRO_5006851743" evidence="1">
    <location>
        <begin position="25"/>
        <end position="516"/>
    </location>
</feature>
<evidence type="ECO:0000313" key="4">
    <source>
        <dbReference type="Proteomes" id="UP000064137"/>
    </source>
</evidence>
<dbReference type="AlphaFoldDB" id="A0A0U4P286"/>
<feature type="domain" description="PLD phosphodiesterase" evidence="2">
    <location>
        <begin position="160"/>
        <end position="187"/>
    </location>
</feature>
<evidence type="ECO:0000259" key="2">
    <source>
        <dbReference type="PROSITE" id="PS50035"/>
    </source>
</evidence>
<dbReference type="PROSITE" id="PS50035">
    <property type="entry name" value="PLD"/>
    <property type="match status" value="2"/>
</dbReference>
<dbReference type="SUPFAM" id="SSF56024">
    <property type="entry name" value="Phospholipase D/nuclease"/>
    <property type="match status" value="2"/>
</dbReference>
<feature type="signal peptide" evidence="1">
    <location>
        <begin position="1"/>
        <end position="24"/>
    </location>
</feature>
<evidence type="ECO:0000313" key="3">
    <source>
        <dbReference type="EMBL" id="ALZ82911.1"/>
    </source>
</evidence>
<reference evidence="3 4" key="1">
    <citation type="submission" date="2016-01" db="EMBL/GenBank/DDBJ databases">
        <title>Annotation of Pseudomonas oryzihabitans USDA-ARS-USMARC-56511.</title>
        <authorList>
            <person name="Harhay G.P."/>
            <person name="Harhay D.M."/>
            <person name="Smith T.P.L."/>
            <person name="Bono J.L."/>
            <person name="Heaton M.P."/>
            <person name="Clawson M.L."/>
            <person name="Chitko-Mckown C.G."/>
            <person name="Capik S.F."/>
            <person name="DeDonder K.D."/>
            <person name="Apley M.D."/>
            <person name="Lubbers B.V."/>
            <person name="White B.J."/>
            <person name="Larson R.L."/>
        </authorList>
    </citation>
    <scope>NUCLEOTIDE SEQUENCE [LARGE SCALE GENOMIC DNA]</scope>
    <source>
        <strain evidence="3 4">USDA-ARS-USMARC-56511</strain>
    </source>
</reference>
<organism evidence="3 4">
    <name type="scientific">Pseudomonas oryzihabitans</name>
    <dbReference type="NCBI Taxonomy" id="47885"/>
    <lineage>
        <taxon>Bacteria</taxon>
        <taxon>Pseudomonadati</taxon>
        <taxon>Pseudomonadota</taxon>
        <taxon>Gammaproteobacteria</taxon>
        <taxon>Pseudomonadales</taxon>
        <taxon>Pseudomonadaceae</taxon>
        <taxon>Pseudomonas</taxon>
    </lineage>
</organism>
<dbReference type="GO" id="GO:0030572">
    <property type="term" value="F:phosphatidyltransferase activity"/>
    <property type="evidence" value="ECO:0007669"/>
    <property type="project" value="UniProtKB-ARBA"/>
</dbReference>
<dbReference type="SMART" id="SM00155">
    <property type="entry name" value="PLDc"/>
    <property type="match status" value="2"/>
</dbReference>
<evidence type="ECO:0000256" key="1">
    <source>
        <dbReference type="SAM" id="SignalP"/>
    </source>
</evidence>
<dbReference type="PANTHER" id="PTHR21248:SF12">
    <property type="entry name" value="CARDIOLIPIN SYNTHASE C"/>
    <property type="match status" value="1"/>
</dbReference>
<dbReference type="Pfam" id="PF13091">
    <property type="entry name" value="PLDc_2"/>
    <property type="match status" value="2"/>
</dbReference>
<dbReference type="Proteomes" id="UP000064137">
    <property type="component" value="Chromosome"/>
</dbReference>
<gene>
    <name evidence="3" type="ORF">APT59_01320</name>
</gene>
<dbReference type="InterPro" id="IPR001736">
    <property type="entry name" value="PLipase_D/transphosphatidylase"/>
</dbReference>
<dbReference type="GO" id="GO:0032049">
    <property type="term" value="P:cardiolipin biosynthetic process"/>
    <property type="evidence" value="ECO:0007669"/>
    <property type="project" value="UniProtKB-ARBA"/>
</dbReference>
<accession>A0A0U4P286</accession>